<evidence type="ECO:0000313" key="1">
    <source>
        <dbReference type="EMBL" id="QHU05302.1"/>
    </source>
</evidence>
<protein>
    <submittedName>
        <fullName evidence="1">Uncharacterized protein</fullName>
    </submittedName>
</protein>
<name>A0A6C0JI11_9ZZZZ</name>
<reference evidence="1" key="1">
    <citation type="journal article" date="2020" name="Nature">
        <title>Giant virus diversity and host interactions through global metagenomics.</title>
        <authorList>
            <person name="Schulz F."/>
            <person name="Roux S."/>
            <person name="Paez-Espino D."/>
            <person name="Jungbluth S."/>
            <person name="Walsh D.A."/>
            <person name="Denef V.J."/>
            <person name="McMahon K.D."/>
            <person name="Konstantinidis K.T."/>
            <person name="Eloe-Fadrosh E.A."/>
            <person name="Kyrpides N.C."/>
            <person name="Woyke T."/>
        </authorList>
    </citation>
    <scope>NUCLEOTIDE SEQUENCE</scope>
    <source>
        <strain evidence="1">GVMAG-M-3300027734-16</strain>
    </source>
</reference>
<sequence>MERFPGKVKRTIRYSQIPGTNQRLPIDFYGMLSNGEYELLPALDRVNVYHSPPNQIRNRIIHKFFHNFCFIIIIVYSPSEFHIKDFLCSKSQDGIKRVDAPPGTGKKLLCYSLKWLLNEYKVLPHTVNVNLHALSIGPVSLEQDKLINYYKKLGFISRQDDPRNMENTADNILISCNQGGRRKTRRRRH</sequence>
<dbReference type="EMBL" id="MN740411">
    <property type="protein sequence ID" value="QHU05302.1"/>
    <property type="molecule type" value="Genomic_DNA"/>
</dbReference>
<accession>A0A6C0JI11</accession>
<proteinExistence type="predicted"/>
<organism evidence="1">
    <name type="scientific">viral metagenome</name>
    <dbReference type="NCBI Taxonomy" id="1070528"/>
    <lineage>
        <taxon>unclassified sequences</taxon>
        <taxon>metagenomes</taxon>
        <taxon>organismal metagenomes</taxon>
    </lineage>
</organism>
<dbReference type="AlphaFoldDB" id="A0A6C0JI11"/>